<comment type="caution">
    <text evidence="3">The sequence shown here is derived from an EMBL/GenBank/DDBJ whole genome shotgun (WGS) entry which is preliminary data.</text>
</comment>
<keyword evidence="2" id="KW-0812">Transmembrane</keyword>
<dbReference type="EMBL" id="JXTC01000062">
    <property type="protein sequence ID" value="PON92819.1"/>
    <property type="molecule type" value="Genomic_DNA"/>
</dbReference>
<name>A0A2P5F502_TREOI</name>
<feature type="region of interest" description="Disordered" evidence="1">
    <location>
        <begin position="35"/>
        <end position="74"/>
    </location>
</feature>
<evidence type="ECO:0000256" key="2">
    <source>
        <dbReference type="SAM" id="Phobius"/>
    </source>
</evidence>
<accession>A0A2P5F502</accession>
<evidence type="ECO:0000313" key="4">
    <source>
        <dbReference type="Proteomes" id="UP000237000"/>
    </source>
</evidence>
<reference evidence="4" key="1">
    <citation type="submission" date="2016-06" db="EMBL/GenBank/DDBJ databases">
        <title>Parallel loss of symbiosis genes in relatives of nitrogen-fixing non-legume Parasponia.</title>
        <authorList>
            <person name="Van Velzen R."/>
            <person name="Holmer R."/>
            <person name="Bu F."/>
            <person name="Rutten L."/>
            <person name="Van Zeijl A."/>
            <person name="Liu W."/>
            <person name="Santuari L."/>
            <person name="Cao Q."/>
            <person name="Sharma T."/>
            <person name="Shen D."/>
            <person name="Roswanjaya Y."/>
            <person name="Wardhani T."/>
            <person name="Kalhor M.S."/>
            <person name="Jansen J."/>
            <person name="Van den Hoogen J."/>
            <person name="Gungor B."/>
            <person name="Hartog M."/>
            <person name="Hontelez J."/>
            <person name="Verver J."/>
            <person name="Yang W.-C."/>
            <person name="Schijlen E."/>
            <person name="Repin R."/>
            <person name="Schilthuizen M."/>
            <person name="Schranz E."/>
            <person name="Heidstra R."/>
            <person name="Miyata K."/>
            <person name="Fedorova E."/>
            <person name="Kohlen W."/>
            <person name="Bisseling T."/>
            <person name="Smit S."/>
            <person name="Geurts R."/>
        </authorList>
    </citation>
    <scope>NUCLEOTIDE SEQUENCE [LARGE SCALE GENOMIC DNA]</scope>
    <source>
        <strain evidence="4">cv. RG33-2</strain>
    </source>
</reference>
<dbReference type="AlphaFoldDB" id="A0A2P5F502"/>
<proteinExistence type="predicted"/>
<dbReference type="Proteomes" id="UP000237000">
    <property type="component" value="Unassembled WGS sequence"/>
</dbReference>
<keyword evidence="2" id="KW-0472">Membrane</keyword>
<organism evidence="3 4">
    <name type="scientific">Trema orientale</name>
    <name type="common">Charcoal tree</name>
    <name type="synonym">Celtis orientalis</name>
    <dbReference type="NCBI Taxonomy" id="63057"/>
    <lineage>
        <taxon>Eukaryota</taxon>
        <taxon>Viridiplantae</taxon>
        <taxon>Streptophyta</taxon>
        <taxon>Embryophyta</taxon>
        <taxon>Tracheophyta</taxon>
        <taxon>Spermatophyta</taxon>
        <taxon>Magnoliopsida</taxon>
        <taxon>eudicotyledons</taxon>
        <taxon>Gunneridae</taxon>
        <taxon>Pentapetalae</taxon>
        <taxon>rosids</taxon>
        <taxon>fabids</taxon>
        <taxon>Rosales</taxon>
        <taxon>Cannabaceae</taxon>
        <taxon>Trema</taxon>
    </lineage>
</organism>
<keyword evidence="2" id="KW-1133">Transmembrane helix</keyword>
<feature type="non-terminal residue" evidence="3">
    <location>
        <position position="1"/>
    </location>
</feature>
<keyword evidence="4" id="KW-1185">Reference proteome</keyword>
<sequence length="128" mass="15004">VYLIYFHHFFEAYLFSSFIPTWRLAIFFSPKEETYPTLQPKKQKQNQKKPEKQNKIQKQILNKKKGKKKEKKKRVVSFAPVLLVRIFIMVRLIIRAVNQARLKPPHVLNSGAPEQTNINGAGHHVIPT</sequence>
<gene>
    <name evidence="3" type="ORF">TorRG33x02_114170</name>
</gene>
<dbReference type="InParanoid" id="A0A2P5F502"/>
<evidence type="ECO:0000256" key="1">
    <source>
        <dbReference type="SAM" id="MobiDB-lite"/>
    </source>
</evidence>
<evidence type="ECO:0000313" key="3">
    <source>
        <dbReference type="EMBL" id="PON92819.1"/>
    </source>
</evidence>
<dbReference type="OrthoDB" id="10612714at2759"/>
<protein>
    <submittedName>
        <fullName evidence="3">Uncharacterized protein</fullName>
    </submittedName>
</protein>
<feature type="compositionally biased region" description="Basic residues" evidence="1">
    <location>
        <begin position="61"/>
        <end position="74"/>
    </location>
</feature>
<feature type="transmembrane region" description="Helical" evidence="2">
    <location>
        <begin position="75"/>
        <end position="94"/>
    </location>
</feature>